<comment type="caution">
    <text evidence="9">The sequence shown here is derived from an EMBL/GenBank/DDBJ whole genome shotgun (WGS) entry which is preliminary data.</text>
</comment>
<dbReference type="Gene3D" id="1.10.10.2570">
    <property type="match status" value="1"/>
</dbReference>
<feature type="compositionally biased region" description="Low complexity" evidence="7">
    <location>
        <begin position="289"/>
        <end position="313"/>
    </location>
</feature>
<dbReference type="InterPro" id="IPR039113">
    <property type="entry name" value="ATG29"/>
</dbReference>
<accession>A0AA38PFT3</accession>
<dbReference type="GO" id="GO:0000407">
    <property type="term" value="C:phagophore assembly site"/>
    <property type="evidence" value="ECO:0007669"/>
    <property type="project" value="UniProtKB-SubCell"/>
</dbReference>
<dbReference type="GO" id="GO:0015031">
    <property type="term" value="P:protein transport"/>
    <property type="evidence" value="ECO:0007669"/>
    <property type="project" value="UniProtKB-KW"/>
</dbReference>
<evidence type="ECO:0000256" key="1">
    <source>
        <dbReference type="ARBA" id="ARBA00004329"/>
    </source>
</evidence>
<sequence>MPSTSTSNVRVVVRLPYNRPVNQEEQISDPPKVEWGPEKADILWKVIEKSRASDSGGADWKGLAAHLEVPLPYLLYRVHARYQEDLRGLQDISGVSSPISPNGPPGAPFGPSTDQVAPSIAGRALGRWNPRISPSLSHGTTPLGIRARLNSIGHRDNSSTPSLHPKKATASSSTLTLQSPIARKSTQIQPGLEQPPISPSSSGEDEIDSDEDEMLKEEEAERVAEEQEALDKKLAELQKMVTGDMLGLVSIGRTQGRNMARQSRDYARGRDGSNGHVVDLHQNNQAHRSNASLSSQSASTSQSVSSASSPQGSLPEIPSPAPGSSSQSPQPRSPPHHRHMSPTASLSPPALSPRSALSQSHRGLPHAVNRVSEQDRDGSEASTGSFSDISDTSLSASALDSALLSNIRGNGSRFSAAFARSRFGTSYRH</sequence>
<dbReference type="InterPro" id="IPR039362">
    <property type="entry name" value="ATG29_sf"/>
</dbReference>
<dbReference type="InterPro" id="IPR040666">
    <property type="entry name" value="Atg29_N"/>
</dbReference>
<feature type="domain" description="Atg29 N-terminal" evidence="8">
    <location>
        <begin position="10"/>
        <end position="69"/>
    </location>
</feature>
<feature type="compositionally biased region" description="Basic and acidic residues" evidence="7">
    <location>
        <begin position="262"/>
        <end position="273"/>
    </location>
</feature>
<feature type="compositionally biased region" description="Polar residues" evidence="7">
    <location>
        <begin position="252"/>
        <end position="261"/>
    </location>
</feature>
<dbReference type="EMBL" id="MU806025">
    <property type="protein sequence ID" value="KAJ3841870.1"/>
    <property type="molecule type" value="Genomic_DNA"/>
</dbReference>
<evidence type="ECO:0000259" key="8">
    <source>
        <dbReference type="Pfam" id="PF18388"/>
    </source>
</evidence>
<proteinExistence type="inferred from homology"/>
<comment type="similarity">
    <text evidence="2">Belongs to the ATG29 family.</text>
</comment>
<evidence type="ECO:0000256" key="5">
    <source>
        <dbReference type="ARBA" id="ARBA00022927"/>
    </source>
</evidence>
<comment type="subcellular location">
    <subcellularLocation>
        <location evidence="1">Preautophagosomal structure</location>
    </subcellularLocation>
</comment>
<evidence type="ECO:0000313" key="10">
    <source>
        <dbReference type="Proteomes" id="UP001163846"/>
    </source>
</evidence>
<evidence type="ECO:0000256" key="2">
    <source>
        <dbReference type="ARBA" id="ARBA00010082"/>
    </source>
</evidence>
<keyword evidence="5" id="KW-0653">Protein transport</keyword>
<keyword evidence="6" id="KW-0072">Autophagy</keyword>
<feature type="compositionally biased region" description="Acidic residues" evidence="7">
    <location>
        <begin position="203"/>
        <end position="216"/>
    </location>
</feature>
<keyword evidence="10" id="KW-1185">Reference proteome</keyword>
<evidence type="ECO:0000256" key="6">
    <source>
        <dbReference type="ARBA" id="ARBA00023006"/>
    </source>
</evidence>
<feature type="region of interest" description="Disordered" evidence="7">
    <location>
        <begin position="241"/>
        <end position="391"/>
    </location>
</feature>
<evidence type="ECO:0000256" key="7">
    <source>
        <dbReference type="SAM" id="MobiDB-lite"/>
    </source>
</evidence>
<evidence type="ECO:0000256" key="3">
    <source>
        <dbReference type="ARBA" id="ARBA00013784"/>
    </source>
</evidence>
<reference evidence="9" key="1">
    <citation type="submission" date="2022-08" db="EMBL/GenBank/DDBJ databases">
        <authorList>
            <consortium name="DOE Joint Genome Institute"/>
            <person name="Min B."/>
            <person name="Riley R."/>
            <person name="Sierra-Patev S."/>
            <person name="Naranjo-Ortiz M."/>
            <person name="Looney B."/>
            <person name="Konkel Z."/>
            <person name="Slot J.C."/>
            <person name="Sakamoto Y."/>
            <person name="Steenwyk J.L."/>
            <person name="Rokas A."/>
            <person name="Carro J."/>
            <person name="Camarero S."/>
            <person name="Ferreira P."/>
            <person name="Molpeceres G."/>
            <person name="Ruiz-Duenas F.J."/>
            <person name="Serrano A."/>
            <person name="Henrissat B."/>
            <person name="Drula E."/>
            <person name="Hughes K.W."/>
            <person name="Mata J.L."/>
            <person name="Ishikawa N.K."/>
            <person name="Vargas-Isla R."/>
            <person name="Ushijima S."/>
            <person name="Smith C.A."/>
            <person name="Ahrendt S."/>
            <person name="Andreopoulos W."/>
            <person name="He G."/>
            <person name="Labutti K."/>
            <person name="Lipzen A."/>
            <person name="Ng V."/>
            <person name="Sandor L."/>
            <person name="Barry K."/>
            <person name="Martinez A.T."/>
            <person name="Xiao Y."/>
            <person name="Gibbons J.G."/>
            <person name="Terashima K."/>
            <person name="Hibbett D.S."/>
            <person name="Grigoriev I.V."/>
        </authorList>
    </citation>
    <scope>NUCLEOTIDE SEQUENCE</scope>
    <source>
        <strain evidence="9">TFB9207</strain>
    </source>
</reference>
<protein>
    <recommendedName>
        <fullName evidence="3">Autophagy-related protein 29</fullName>
    </recommendedName>
</protein>
<feature type="region of interest" description="Disordered" evidence="7">
    <location>
        <begin position="152"/>
        <end position="229"/>
    </location>
</feature>
<dbReference type="AlphaFoldDB" id="A0AA38PFT3"/>
<dbReference type="Pfam" id="PF18388">
    <property type="entry name" value="ATG29_N"/>
    <property type="match status" value="1"/>
</dbReference>
<feature type="compositionally biased region" description="Low complexity" evidence="7">
    <location>
        <begin position="341"/>
        <end position="360"/>
    </location>
</feature>
<dbReference type="PANTHER" id="PTHR40012:SF1">
    <property type="entry name" value="AUTOPHAGY-RELATED PROTEIN 29"/>
    <property type="match status" value="1"/>
</dbReference>
<dbReference type="PANTHER" id="PTHR40012">
    <property type="entry name" value="AUTOPHAGY-RELATED PROTEIN 29"/>
    <property type="match status" value="1"/>
</dbReference>
<feature type="compositionally biased region" description="Basic and acidic residues" evidence="7">
    <location>
        <begin position="217"/>
        <end position="229"/>
    </location>
</feature>
<gene>
    <name evidence="9" type="ORF">F5878DRAFT_439468</name>
</gene>
<feature type="compositionally biased region" description="Low complexity" evidence="7">
    <location>
        <begin position="168"/>
        <end position="177"/>
    </location>
</feature>
<organism evidence="9 10">
    <name type="scientific">Lentinula raphanica</name>
    <dbReference type="NCBI Taxonomy" id="153919"/>
    <lineage>
        <taxon>Eukaryota</taxon>
        <taxon>Fungi</taxon>
        <taxon>Dikarya</taxon>
        <taxon>Basidiomycota</taxon>
        <taxon>Agaricomycotina</taxon>
        <taxon>Agaricomycetes</taxon>
        <taxon>Agaricomycetidae</taxon>
        <taxon>Agaricales</taxon>
        <taxon>Marasmiineae</taxon>
        <taxon>Omphalotaceae</taxon>
        <taxon>Lentinula</taxon>
    </lineage>
</organism>
<evidence type="ECO:0000256" key="4">
    <source>
        <dbReference type="ARBA" id="ARBA00022448"/>
    </source>
</evidence>
<keyword evidence="4" id="KW-0813">Transport</keyword>
<dbReference type="GO" id="GO:0000045">
    <property type="term" value="P:autophagosome assembly"/>
    <property type="evidence" value="ECO:0007669"/>
    <property type="project" value="InterPro"/>
</dbReference>
<name>A0AA38PFT3_9AGAR</name>
<evidence type="ECO:0000313" key="9">
    <source>
        <dbReference type="EMBL" id="KAJ3841870.1"/>
    </source>
</evidence>
<dbReference type="Proteomes" id="UP001163846">
    <property type="component" value="Unassembled WGS sequence"/>
</dbReference>